<comment type="caution">
    <text evidence="2">The sequence shown here is derived from an EMBL/GenBank/DDBJ whole genome shotgun (WGS) entry which is preliminary data.</text>
</comment>
<reference evidence="2 3" key="2">
    <citation type="submission" date="2019-06" db="EMBL/GenBank/DDBJ databases">
        <authorList>
            <person name="Seo Y."/>
        </authorList>
    </citation>
    <scope>NUCLEOTIDE SEQUENCE [LARGE SCALE GENOMIC DNA]</scope>
    <source>
        <strain evidence="2 3">MaA-Y11</strain>
    </source>
</reference>
<evidence type="ECO:0000313" key="3">
    <source>
        <dbReference type="Proteomes" id="UP000319175"/>
    </source>
</evidence>
<evidence type="ECO:0000256" key="1">
    <source>
        <dbReference type="ARBA" id="ARBA00022729"/>
    </source>
</evidence>
<proteinExistence type="predicted"/>
<dbReference type="InterPro" id="IPR026444">
    <property type="entry name" value="Secre_tail"/>
</dbReference>
<dbReference type="RefSeq" id="WP_139998743.1">
    <property type="nucleotide sequence ID" value="NZ_VFJE01000050.1"/>
</dbReference>
<accession>A0A501QIE2</accession>
<gene>
    <name evidence="2" type="ORF">FJA49_03075</name>
</gene>
<evidence type="ECO:0000313" key="2">
    <source>
        <dbReference type="EMBL" id="TPD71877.1"/>
    </source>
</evidence>
<dbReference type="NCBIfam" id="TIGR04183">
    <property type="entry name" value="Por_Secre_tail"/>
    <property type="match status" value="1"/>
</dbReference>
<dbReference type="Proteomes" id="UP000319175">
    <property type="component" value="Unassembled WGS sequence"/>
</dbReference>
<protein>
    <submittedName>
        <fullName evidence="2">T9SS type A sorting domain-containing protein</fullName>
    </submittedName>
</protein>
<organism evidence="2 3">
    <name type="scientific">Flavobacterium microcysteis</name>
    <dbReference type="NCBI Taxonomy" id="2596891"/>
    <lineage>
        <taxon>Bacteria</taxon>
        <taxon>Pseudomonadati</taxon>
        <taxon>Bacteroidota</taxon>
        <taxon>Flavobacteriia</taxon>
        <taxon>Flavobacteriales</taxon>
        <taxon>Flavobacteriaceae</taxon>
        <taxon>Flavobacterium</taxon>
    </lineage>
</organism>
<dbReference type="EMBL" id="VFJE01000050">
    <property type="protein sequence ID" value="TPD71877.1"/>
    <property type="molecule type" value="Genomic_DNA"/>
</dbReference>
<keyword evidence="1" id="KW-0732">Signal</keyword>
<name>A0A501QIE2_9FLAO</name>
<sequence>MDLLLGINLSNLPSGYYYAQITGGNSTVQKVLMKK</sequence>
<keyword evidence="3" id="KW-1185">Reference proteome</keyword>
<reference evidence="2 3" key="1">
    <citation type="submission" date="2019-06" db="EMBL/GenBank/DDBJ databases">
        <title>Flavobacterium sp. MaA-Y11 from geoumgang.</title>
        <authorList>
            <person name="Jeong S."/>
        </authorList>
    </citation>
    <scope>NUCLEOTIDE SEQUENCE [LARGE SCALE GENOMIC DNA]</scope>
    <source>
        <strain evidence="2 3">MaA-Y11</strain>
    </source>
</reference>
<dbReference type="AlphaFoldDB" id="A0A501QIE2"/>